<feature type="domain" description="CoA-binding" evidence="1">
    <location>
        <begin position="3"/>
        <end position="98"/>
    </location>
</feature>
<dbReference type="Gene3D" id="3.40.50.720">
    <property type="entry name" value="NAD(P)-binding Rossmann-like Domain"/>
    <property type="match status" value="1"/>
</dbReference>
<dbReference type="Proteomes" id="UP000609879">
    <property type="component" value="Unassembled WGS sequence"/>
</dbReference>
<comment type="caution">
    <text evidence="2">The sequence shown here is derived from an EMBL/GenBank/DDBJ whole genome shotgun (WGS) entry which is preliminary data.</text>
</comment>
<dbReference type="EMBL" id="BOMI01000146">
    <property type="protein sequence ID" value="GID78506.1"/>
    <property type="molecule type" value="Genomic_DNA"/>
</dbReference>
<dbReference type="InterPro" id="IPR003781">
    <property type="entry name" value="CoA-bd"/>
</dbReference>
<evidence type="ECO:0000313" key="2">
    <source>
        <dbReference type="EMBL" id="GID78506.1"/>
    </source>
</evidence>
<dbReference type="PANTHER" id="PTHR42793">
    <property type="entry name" value="COA BINDING DOMAIN CONTAINING PROTEIN"/>
    <property type="match status" value="1"/>
</dbReference>
<accession>A0ABQ3YEU3</accession>
<dbReference type="SUPFAM" id="SSF51735">
    <property type="entry name" value="NAD(P)-binding Rossmann-fold domains"/>
    <property type="match status" value="1"/>
</dbReference>
<dbReference type="Gene3D" id="3.40.50.261">
    <property type="entry name" value="Succinyl-CoA synthetase domains"/>
    <property type="match status" value="2"/>
</dbReference>
<dbReference type="SUPFAM" id="SSF52210">
    <property type="entry name" value="Succinyl-CoA synthetase domains"/>
    <property type="match status" value="2"/>
</dbReference>
<dbReference type="SMART" id="SM00881">
    <property type="entry name" value="CoA_binding"/>
    <property type="match status" value="1"/>
</dbReference>
<dbReference type="Pfam" id="PF13607">
    <property type="entry name" value="Succ_CoA_lig"/>
    <property type="match status" value="1"/>
</dbReference>
<dbReference type="Pfam" id="PF13380">
    <property type="entry name" value="CoA_binding_2"/>
    <property type="match status" value="1"/>
</dbReference>
<keyword evidence="3" id="KW-1185">Reference proteome</keyword>
<reference evidence="2 3" key="1">
    <citation type="submission" date="2021-01" db="EMBL/GenBank/DDBJ databases">
        <title>Whole genome shotgun sequence of Actinoplanes deccanensis NBRC 13994.</title>
        <authorList>
            <person name="Komaki H."/>
            <person name="Tamura T."/>
        </authorList>
    </citation>
    <scope>NUCLEOTIDE SEQUENCE [LARGE SCALE GENOMIC DNA]</scope>
    <source>
        <strain evidence="2 3">NBRC 13994</strain>
    </source>
</reference>
<dbReference type="PANTHER" id="PTHR42793:SF1">
    <property type="entry name" value="PEPTIDYL-LYSINE N-ACETYLTRANSFERASE PATZ"/>
    <property type="match status" value="1"/>
</dbReference>
<gene>
    <name evidence="2" type="ORF">Ade02nite_71470</name>
</gene>
<proteinExistence type="predicted"/>
<dbReference type="InterPro" id="IPR036291">
    <property type="entry name" value="NAD(P)-bd_dom_sf"/>
</dbReference>
<dbReference type="InterPro" id="IPR016102">
    <property type="entry name" value="Succinyl-CoA_synth-like"/>
</dbReference>
<name>A0ABQ3YEU3_9ACTN</name>
<organism evidence="2 3">
    <name type="scientific">Paractinoplanes deccanensis</name>
    <dbReference type="NCBI Taxonomy" id="113561"/>
    <lineage>
        <taxon>Bacteria</taxon>
        <taxon>Bacillati</taxon>
        <taxon>Actinomycetota</taxon>
        <taxon>Actinomycetes</taxon>
        <taxon>Micromonosporales</taxon>
        <taxon>Micromonosporaceae</taxon>
        <taxon>Paractinoplanes</taxon>
    </lineage>
</organism>
<protein>
    <recommendedName>
        <fullName evidence="1">CoA-binding domain-containing protein</fullName>
    </recommendedName>
</protein>
<evidence type="ECO:0000259" key="1">
    <source>
        <dbReference type="SMART" id="SM00881"/>
    </source>
</evidence>
<evidence type="ECO:0000313" key="3">
    <source>
        <dbReference type="Proteomes" id="UP000609879"/>
    </source>
</evidence>
<sequence>MPLLAPRAIAIVGAMQHHGDAGYEMVRALCEYGYRGRVHPVLESGVPVSGVPGHRALCDLPGPVDLLVIAGPSGQAAEVLRDAGKSGIPYAMVLGAAGARRGRELARVAREHGVHLLGPGCFGLLNTDPRVRLNATLSRTHPTPGGLALAAQSSAAGVALLEHVARDGCGVASFVPLGDAPDCGLIDFWCDDPHTRAVALYLNSPADHAAFARAAFRLSARKPVLTIAGGHPRTVPLCTPAGIVRATGLDELADAARMLVDQPLPSGNRIAVVGNAGGLAEIAAGAAEAYGFALPDPAGAHPMSLGPDATPPEIAEAVEAVACGGGADIVLAMIVGTRTNVPAAMMTALADVLDDHPRLTAAVVLTGGPDDVHRAGARAVPVYREHDRAIRALAHAHRYTTWRRALPRD</sequence>
<dbReference type="InterPro" id="IPR032875">
    <property type="entry name" value="Succ_CoA_lig_flav_dom"/>
</dbReference>